<protein>
    <submittedName>
        <fullName evidence="2">GntP family permease</fullName>
    </submittedName>
</protein>
<dbReference type="PANTHER" id="PTHR30354:SF11">
    <property type="entry name" value="PERMEASE"/>
    <property type="match status" value="1"/>
</dbReference>
<reference evidence="2 3" key="1">
    <citation type="submission" date="2019-09" db="EMBL/GenBank/DDBJ databases">
        <title>Genome sequence and assembly of Adhaeribacter sp.</title>
        <authorList>
            <person name="Chhetri G."/>
        </authorList>
    </citation>
    <scope>NUCLEOTIDE SEQUENCE [LARGE SCALE GENOMIC DNA]</scope>
    <source>
        <strain evidence="2 3">DK36</strain>
    </source>
</reference>
<sequence length="449" mass="45595">MVEGPLLLLIIGLAVVFIVLSTSVFKIHPFLALLLACFGVGIAVRMPLADIGTTIAAGFGSLMGSIGLVVVLGSIIGVALERSGAALRIADAVLNLVGPTKPALAMSVIGLIVGIPVFCDSGFILLSGINRALAQRSKLANGSLTIALASGLYTSHTLIPPTPGPIAAAGNLGASEHLGTVILVGLAISIPVVLVAYIYAIVAAKKLGTIPTTSVVPEATSETESIPGLLKSLAPILVPILLISLASVTNILAISPAIAAALNFLGSPLIALLFGVGLSIFLLPHWHASAFSGWVSEGILQAGPILILTGAGGAFGALLKATPVAALVGEWLSNNAASGSFLLVISFIIAALLKTSQGSTTSALVITSSMLAPLLTTIGFDTGLELSLLVAAIGAGAMVVSHANDSYFWVITQFSGLTVKEAYQGFTIVTFLQGLTALVCVLLVYYLFC</sequence>
<feature type="transmembrane region" description="Helical" evidence="1">
    <location>
        <begin position="298"/>
        <end position="319"/>
    </location>
</feature>
<feature type="transmembrane region" description="Helical" evidence="1">
    <location>
        <begin position="331"/>
        <end position="353"/>
    </location>
</feature>
<dbReference type="PANTHER" id="PTHR30354">
    <property type="entry name" value="GNT FAMILY GLUCONATE TRANSPORTER"/>
    <property type="match status" value="1"/>
</dbReference>
<feature type="transmembrane region" description="Helical" evidence="1">
    <location>
        <begin position="265"/>
        <end position="286"/>
    </location>
</feature>
<name>A0A5M6DCA7_9BACT</name>
<dbReference type="GO" id="GO:0015128">
    <property type="term" value="F:gluconate transmembrane transporter activity"/>
    <property type="evidence" value="ECO:0007669"/>
    <property type="project" value="InterPro"/>
</dbReference>
<feature type="transmembrane region" description="Helical" evidence="1">
    <location>
        <begin position="55"/>
        <end position="80"/>
    </location>
</feature>
<feature type="transmembrane region" description="Helical" evidence="1">
    <location>
        <begin position="422"/>
        <end position="448"/>
    </location>
</feature>
<dbReference type="Pfam" id="PF02447">
    <property type="entry name" value="GntP_permease"/>
    <property type="match status" value="1"/>
</dbReference>
<keyword evidence="1" id="KW-0472">Membrane</keyword>
<dbReference type="AlphaFoldDB" id="A0A5M6DCA7"/>
<gene>
    <name evidence="2" type="ORF">F0145_15690</name>
</gene>
<proteinExistence type="predicted"/>
<dbReference type="Proteomes" id="UP000323426">
    <property type="component" value="Unassembled WGS sequence"/>
</dbReference>
<dbReference type="EMBL" id="VWSF01000012">
    <property type="protein sequence ID" value="KAA5544020.1"/>
    <property type="molecule type" value="Genomic_DNA"/>
</dbReference>
<feature type="transmembrane region" description="Helical" evidence="1">
    <location>
        <begin position="179"/>
        <end position="202"/>
    </location>
</feature>
<keyword evidence="1" id="KW-1133">Transmembrane helix</keyword>
<feature type="transmembrane region" description="Helical" evidence="1">
    <location>
        <begin position="360"/>
        <end position="380"/>
    </location>
</feature>
<dbReference type="InterPro" id="IPR003474">
    <property type="entry name" value="Glcn_transporter"/>
</dbReference>
<evidence type="ECO:0000313" key="2">
    <source>
        <dbReference type="EMBL" id="KAA5544020.1"/>
    </source>
</evidence>
<feature type="transmembrane region" description="Helical" evidence="1">
    <location>
        <begin position="386"/>
        <end position="410"/>
    </location>
</feature>
<dbReference type="RefSeq" id="WP_150089597.1">
    <property type="nucleotide sequence ID" value="NZ_VWSF01000012.1"/>
</dbReference>
<keyword evidence="3" id="KW-1185">Reference proteome</keyword>
<dbReference type="GO" id="GO:0005886">
    <property type="term" value="C:plasma membrane"/>
    <property type="evidence" value="ECO:0007669"/>
    <property type="project" value="TreeGrafter"/>
</dbReference>
<keyword evidence="1" id="KW-0812">Transmembrane</keyword>
<accession>A0A5M6DCA7</accession>
<evidence type="ECO:0000256" key="1">
    <source>
        <dbReference type="SAM" id="Phobius"/>
    </source>
</evidence>
<feature type="transmembrane region" description="Helical" evidence="1">
    <location>
        <begin position="7"/>
        <end position="24"/>
    </location>
</feature>
<feature type="transmembrane region" description="Helical" evidence="1">
    <location>
        <begin position="236"/>
        <end position="259"/>
    </location>
</feature>
<organism evidence="2 3">
    <name type="scientific">Adhaeribacter rhizoryzae</name>
    <dbReference type="NCBI Taxonomy" id="2607907"/>
    <lineage>
        <taxon>Bacteria</taxon>
        <taxon>Pseudomonadati</taxon>
        <taxon>Bacteroidota</taxon>
        <taxon>Cytophagia</taxon>
        <taxon>Cytophagales</taxon>
        <taxon>Hymenobacteraceae</taxon>
        <taxon>Adhaeribacter</taxon>
    </lineage>
</organism>
<feature type="transmembrane region" description="Helical" evidence="1">
    <location>
        <begin position="30"/>
        <end position="48"/>
    </location>
</feature>
<evidence type="ECO:0000313" key="3">
    <source>
        <dbReference type="Proteomes" id="UP000323426"/>
    </source>
</evidence>
<comment type="caution">
    <text evidence="2">The sequence shown here is derived from an EMBL/GenBank/DDBJ whole genome shotgun (WGS) entry which is preliminary data.</text>
</comment>
<feature type="transmembrane region" description="Helical" evidence="1">
    <location>
        <begin position="103"/>
        <end position="127"/>
    </location>
</feature>